<evidence type="ECO:0000313" key="3">
    <source>
        <dbReference type="Proteomes" id="UP001196413"/>
    </source>
</evidence>
<protein>
    <submittedName>
        <fullName evidence="2">Uncharacterized protein</fullName>
    </submittedName>
</protein>
<dbReference type="EMBL" id="JAHQIW010003392">
    <property type="protein sequence ID" value="KAJ1358515.1"/>
    <property type="molecule type" value="Genomic_DNA"/>
</dbReference>
<feature type="chain" id="PRO_5042041205" evidence="1">
    <location>
        <begin position="19"/>
        <end position="177"/>
    </location>
</feature>
<evidence type="ECO:0000256" key="1">
    <source>
        <dbReference type="SAM" id="SignalP"/>
    </source>
</evidence>
<keyword evidence="3" id="KW-1185">Reference proteome</keyword>
<name>A0AAD5MH92_PARTN</name>
<sequence length="177" mass="20211">MSIVATVALVFGFAFATADDVAQSGVKKNATAAGQYFYGSFDHNIYNYGRYRNPLINTHVCSVDASYAFYSHERHRREIYRRPFIKECSDVFTGVFDRKRFNNGYSSISCDRCCKIAAHLDRITVPEVVGMVLVLNEKAKCVCCAPLRSQQTMRPYYSTHPSSYPPYYQQPYQPTSF</sequence>
<comment type="caution">
    <text evidence="2">The sequence shown here is derived from an EMBL/GenBank/DDBJ whole genome shotgun (WGS) entry which is preliminary data.</text>
</comment>
<evidence type="ECO:0000313" key="2">
    <source>
        <dbReference type="EMBL" id="KAJ1358515.1"/>
    </source>
</evidence>
<feature type="signal peptide" evidence="1">
    <location>
        <begin position="1"/>
        <end position="18"/>
    </location>
</feature>
<organism evidence="2 3">
    <name type="scientific">Parelaphostrongylus tenuis</name>
    <name type="common">Meningeal worm</name>
    <dbReference type="NCBI Taxonomy" id="148309"/>
    <lineage>
        <taxon>Eukaryota</taxon>
        <taxon>Metazoa</taxon>
        <taxon>Ecdysozoa</taxon>
        <taxon>Nematoda</taxon>
        <taxon>Chromadorea</taxon>
        <taxon>Rhabditida</taxon>
        <taxon>Rhabditina</taxon>
        <taxon>Rhabditomorpha</taxon>
        <taxon>Strongyloidea</taxon>
        <taxon>Metastrongylidae</taxon>
        <taxon>Parelaphostrongylus</taxon>
    </lineage>
</organism>
<reference evidence="2" key="1">
    <citation type="submission" date="2021-06" db="EMBL/GenBank/DDBJ databases">
        <title>Parelaphostrongylus tenuis whole genome reference sequence.</title>
        <authorList>
            <person name="Garwood T.J."/>
            <person name="Larsen P.A."/>
            <person name="Fountain-Jones N.M."/>
            <person name="Garbe J.R."/>
            <person name="Macchietto M.G."/>
            <person name="Kania S.A."/>
            <person name="Gerhold R.W."/>
            <person name="Richards J.E."/>
            <person name="Wolf T.M."/>
        </authorList>
    </citation>
    <scope>NUCLEOTIDE SEQUENCE</scope>
    <source>
        <strain evidence="2">MNPRO001-30</strain>
        <tissue evidence="2">Meninges</tissue>
    </source>
</reference>
<dbReference type="Proteomes" id="UP001196413">
    <property type="component" value="Unassembled WGS sequence"/>
</dbReference>
<accession>A0AAD5MH92</accession>
<dbReference type="AlphaFoldDB" id="A0AAD5MH92"/>
<gene>
    <name evidence="2" type="ORF">KIN20_016959</name>
</gene>
<proteinExistence type="predicted"/>
<keyword evidence="1" id="KW-0732">Signal</keyword>